<keyword evidence="1" id="KW-1133">Transmembrane helix</keyword>
<evidence type="ECO:0000313" key="5">
    <source>
        <dbReference type="Proteomes" id="UP000247823"/>
    </source>
</evidence>
<protein>
    <submittedName>
        <fullName evidence="2">Uncharacterized protein</fullName>
    </submittedName>
</protein>
<reference evidence="2" key="2">
    <citation type="journal article" date="2017" name="PLoS ONE">
        <title>Genomic and phenotypic characterisation of fluoroquinolone resistance mechanisms in Enterobacteriaceae in Durban, South Africa.</title>
        <authorList>
            <person name="Osei Sekyere J."/>
            <person name="Amoako D.G."/>
        </authorList>
    </citation>
    <scope>NUCLEOTIDE SEQUENCE</scope>
    <source>
        <strain evidence="2">945174350</strain>
    </source>
</reference>
<dbReference type="EMBL" id="QJQB01000404">
    <property type="protein sequence ID" value="PYA64577.1"/>
    <property type="molecule type" value="Genomic_DNA"/>
</dbReference>
<keyword evidence="1" id="KW-0812">Transmembrane</keyword>
<reference evidence="3" key="3">
    <citation type="submission" date="2018-06" db="EMBL/GenBank/DDBJ databases">
        <title>Serratia marcescens genome sequencing and assembly.</title>
        <authorList>
            <person name="Martins R.C.R."/>
            <person name="Perdigao-Neto L.V."/>
            <person name="Costa S.F."/>
            <person name="Levin A.S.S."/>
        </authorList>
    </citation>
    <scope>NUCLEOTIDE SEQUENCE</scope>
    <source>
        <strain evidence="3">1283</strain>
    </source>
</reference>
<proteinExistence type="predicted"/>
<feature type="transmembrane region" description="Helical" evidence="1">
    <location>
        <begin position="29"/>
        <end position="50"/>
    </location>
</feature>
<name>A0A2F0PQY6_SERMA</name>
<dbReference type="RefSeq" id="WP_055316927.1">
    <property type="nucleotide sequence ID" value="NZ_CADDTT010000029.1"/>
</dbReference>
<keyword evidence="1" id="KW-0472">Membrane</keyword>
<dbReference type="Proteomes" id="UP000050489">
    <property type="component" value="Unassembled WGS sequence"/>
</dbReference>
<gene>
    <name evidence="2" type="ORF">AN695_0213465</name>
    <name evidence="3" type="ORF">DMW51_17070</name>
</gene>
<accession>A0A2F0PQY6</accession>
<sequence length="106" mass="12255">MYFFVLIVNPVARPPGNPARQRQRPGKRIALALKIIINLSFSDTIFYLFVLRKLLPLTYFDKGNENEKNSARGIRLYGMGAVEFRRQECERLIGRLFPADAVVRLK</sequence>
<organism evidence="2 4">
    <name type="scientific">Serratia marcescens</name>
    <dbReference type="NCBI Taxonomy" id="615"/>
    <lineage>
        <taxon>Bacteria</taxon>
        <taxon>Pseudomonadati</taxon>
        <taxon>Pseudomonadota</taxon>
        <taxon>Gammaproteobacteria</taxon>
        <taxon>Enterobacterales</taxon>
        <taxon>Yersiniaceae</taxon>
        <taxon>Serratia</taxon>
    </lineage>
</organism>
<dbReference type="Proteomes" id="UP000247823">
    <property type="component" value="Unassembled WGS sequence"/>
</dbReference>
<reference evidence="4" key="1">
    <citation type="submission" date="2016-04" db="EMBL/GenBank/DDBJ databases">
        <authorList>
            <person name="Osei Sekyere J."/>
            <person name="Sivertsen A."/>
            <person name="Pedersen A.T."/>
            <person name="Sundsfjord A."/>
        </authorList>
    </citation>
    <scope>NUCLEOTIDE SEQUENCE [LARGE SCALE GENOMIC DNA]</scope>
    <source>
        <strain evidence="4">945174350</strain>
    </source>
</reference>
<dbReference type="EMBL" id="LJEX02000079">
    <property type="protein sequence ID" value="OCO86510.1"/>
    <property type="molecule type" value="Genomic_DNA"/>
</dbReference>
<dbReference type="AlphaFoldDB" id="A0A2F0PQY6"/>
<evidence type="ECO:0000313" key="2">
    <source>
        <dbReference type="EMBL" id="OCO86510.1"/>
    </source>
</evidence>
<keyword evidence="5" id="KW-1185">Reference proteome</keyword>
<reference evidence="3" key="4">
    <citation type="submission" date="2018-06" db="EMBL/GenBank/DDBJ databases">
        <authorList>
            <person name="Martins R.C."/>
            <person name="Perdigao-Neto L.V."/>
            <person name="Costa S.F."/>
            <person name="Levin A.S.S."/>
        </authorList>
    </citation>
    <scope>NUCLEOTIDE SEQUENCE</scope>
    <source>
        <strain evidence="3">1283</strain>
    </source>
</reference>
<evidence type="ECO:0000313" key="3">
    <source>
        <dbReference type="EMBL" id="PYA64577.1"/>
    </source>
</evidence>
<evidence type="ECO:0000256" key="1">
    <source>
        <dbReference type="SAM" id="Phobius"/>
    </source>
</evidence>
<evidence type="ECO:0000313" key="4">
    <source>
        <dbReference type="Proteomes" id="UP000050489"/>
    </source>
</evidence>
<comment type="caution">
    <text evidence="2">The sequence shown here is derived from an EMBL/GenBank/DDBJ whole genome shotgun (WGS) entry which is preliminary data.</text>
</comment>